<evidence type="ECO:0000313" key="3">
    <source>
        <dbReference type="Proteomes" id="UP000249061"/>
    </source>
</evidence>
<dbReference type="AlphaFoldDB" id="A0A2W5T160"/>
<feature type="signal peptide" evidence="1">
    <location>
        <begin position="1"/>
        <end position="17"/>
    </location>
</feature>
<dbReference type="EMBL" id="QFQP01000037">
    <property type="protein sequence ID" value="PZR06573.1"/>
    <property type="molecule type" value="Genomic_DNA"/>
</dbReference>
<comment type="caution">
    <text evidence="2">The sequence shown here is derived from an EMBL/GenBank/DDBJ whole genome shotgun (WGS) entry which is preliminary data.</text>
</comment>
<proteinExistence type="predicted"/>
<evidence type="ECO:0000313" key="2">
    <source>
        <dbReference type="EMBL" id="PZR06573.1"/>
    </source>
</evidence>
<accession>A0A2W5T160</accession>
<evidence type="ECO:0000256" key="1">
    <source>
        <dbReference type="SAM" id="SignalP"/>
    </source>
</evidence>
<gene>
    <name evidence="2" type="ORF">DI536_29885</name>
</gene>
<sequence length="239" mass="26592">MKHVVLLLIFVAGAAHARSLAHAYPFVLPRQTVPEGGVLYVFFPTESCSDDPAELAAGQRKMLEEFRVETTEQQALPFDLKLVSRGKAFDVFSLKVTAEVDTEFVVRPVQPHHAITVVKREKQTPLKLELRPGGNDNFTDEASSERLRRLVPSLDAPAFRVTWRSGSIVIPGRVLYSPRHVAKTEVLLGDLYCGGTTAWWTSPTEFTVTALMADGREVQAAPVLLEAPSRAKRRRTEEE</sequence>
<dbReference type="Proteomes" id="UP000249061">
    <property type="component" value="Unassembled WGS sequence"/>
</dbReference>
<name>A0A2W5T160_9BACT</name>
<protein>
    <submittedName>
        <fullName evidence="2">Uncharacterized protein</fullName>
    </submittedName>
</protein>
<keyword evidence="1" id="KW-0732">Signal</keyword>
<reference evidence="2 3" key="1">
    <citation type="submission" date="2017-08" db="EMBL/GenBank/DDBJ databases">
        <title>Infants hospitalized years apart are colonized by the same room-sourced microbial strains.</title>
        <authorList>
            <person name="Brooks B."/>
            <person name="Olm M.R."/>
            <person name="Firek B.A."/>
            <person name="Baker R."/>
            <person name="Thomas B.C."/>
            <person name="Morowitz M.J."/>
            <person name="Banfield J.F."/>
        </authorList>
    </citation>
    <scope>NUCLEOTIDE SEQUENCE [LARGE SCALE GENOMIC DNA]</scope>
    <source>
        <strain evidence="2">S2_003_000_R2_14</strain>
    </source>
</reference>
<feature type="chain" id="PRO_5016132605" evidence="1">
    <location>
        <begin position="18"/>
        <end position="239"/>
    </location>
</feature>
<organism evidence="2 3">
    <name type="scientific">Archangium gephyra</name>
    <dbReference type="NCBI Taxonomy" id="48"/>
    <lineage>
        <taxon>Bacteria</taxon>
        <taxon>Pseudomonadati</taxon>
        <taxon>Myxococcota</taxon>
        <taxon>Myxococcia</taxon>
        <taxon>Myxococcales</taxon>
        <taxon>Cystobacterineae</taxon>
        <taxon>Archangiaceae</taxon>
        <taxon>Archangium</taxon>
    </lineage>
</organism>